<dbReference type="InterPro" id="IPR037171">
    <property type="entry name" value="NagB/RpiA_transferase-like"/>
</dbReference>
<dbReference type="InterPro" id="IPR038460">
    <property type="entry name" value="AcetylCoA_hyd_C_sf"/>
</dbReference>
<dbReference type="OrthoDB" id="9801795at2"/>
<proteinExistence type="inferred from homology"/>
<dbReference type="EMBL" id="MIPT01000001">
    <property type="protein sequence ID" value="OHT19260.1"/>
    <property type="molecule type" value="Genomic_DNA"/>
</dbReference>
<organism evidence="5 6">
    <name type="scientific">Edaphosphingomonas haloaromaticamans</name>
    <dbReference type="NCBI Taxonomy" id="653954"/>
    <lineage>
        <taxon>Bacteria</taxon>
        <taxon>Pseudomonadati</taxon>
        <taxon>Pseudomonadota</taxon>
        <taxon>Alphaproteobacteria</taxon>
        <taxon>Sphingomonadales</taxon>
        <taxon>Rhizorhabdaceae</taxon>
        <taxon>Edaphosphingomonas</taxon>
    </lineage>
</organism>
<protein>
    <submittedName>
        <fullName evidence="5">Uncharacterized protein</fullName>
    </submittedName>
</protein>
<sequence length="442" mass="47045">MASEFEAAYREKLLSAKAAAALIPSGAKLAMGMGVSQPPALLAALARRAEQGLAGDIRLYYLLSTAIAGETVLREELADRIQPYSLFHGPVERAIDRRAAEAGRRGVRFIPTSFQQVPRLMCDEVGVDSLVCTVSPMDAEGWFSFGTNTDYAKPVADRVGRVIVEVNPHMPRTFGDSRLHVSQVAAIVEHAAPLIEAPRAALRPEDRAIGALIAGLVEDGATLQLGIGAVPDAVCEALAGHRDLGLHTEMLTPGPVELMRRGAITNARKTLHPGKGIFTFSMGDRTTYDFIDGNPDLEAYPVSYVNDPAVIARNAKMVSINATLQVDLTGACCSEFLDGRQYTAAGGQLDFVRGASASPGGRSIIACHATAARGTASRIVPRLDGPVTTPRNDVHHIVTEHGVANLRGLTSEERACALIAIAAPQFREELARAAREQGLIFG</sequence>
<dbReference type="Gene3D" id="3.40.1080.20">
    <property type="entry name" value="Acetyl-CoA hydrolase/transferase C-terminal domain"/>
    <property type="match status" value="1"/>
</dbReference>
<dbReference type="Gene3D" id="3.30.750.70">
    <property type="entry name" value="4-hydroxybutyrate coenzyme like domains"/>
    <property type="match status" value="1"/>
</dbReference>
<dbReference type="Gene3D" id="3.40.1080.10">
    <property type="entry name" value="Glutaconate Coenzyme A-transferase"/>
    <property type="match status" value="1"/>
</dbReference>
<evidence type="ECO:0000256" key="2">
    <source>
        <dbReference type="ARBA" id="ARBA00022679"/>
    </source>
</evidence>
<dbReference type="GO" id="GO:0006083">
    <property type="term" value="P:acetate metabolic process"/>
    <property type="evidence" value="ECO:0007669"/>
    <property type="project" value="InterPro"/>
</dbReference>
<dbReference type="GO" id="GO:0008775">
    <property type="term" value="F:acetate CoA-transferase activity"/>
    <property type="evidence" value="ECO:0007669"/>
    <property type="project" value="InterPro"/>
</dbReference>
<comment type="similarity">
    <text evidence="1">Belongs to the acetyl-CoA hydrolase/transferase family.</text>
</comment>
<keyword evidence="6" id="KW-1185">Reference proteome</keyword>
<reference evidence="5 6" key="1">
    <citation type="submission" date="2016-09" db="EMBL/GenBank/DDBJ databases">
        <title>Metabolic pathway, cell adaptation mechanisms and a novel monoxygenase revealed through proteogenomic-transcription analysis of a Sphingomonas haloaromaticamans strain degrading the fungicide ortho-phenylphenol.</title>
        <authorList>
            <person name="Perruchon C."/>
            <person name="Papadopoulou E.S."/>
            <person name="Rousidou C."/>
            <person name="Vasileiadis S."/>
            <person name="Tanou G."/>
            <person name="Amoutzias G."/>
            <person name="Molassiotis A."/>
            <person name="Karpouzas D.G."/>
        </authorList>
    </citation>
    <scope>NUCLEOTIDE SEQUENCE [LARGE SCALE GENOMIC DNA]</scope>
    <source>
        <strain evidence="5 6">P3</strain>
    </source>
</reference>
<comment type="caution">
    <text evidence="5">The sequence shown here is derived from an EMBL/GenBank/DDBJ whole genome shotgun (WGS) entry which is preliminary data.</text>
</comment>
<feature type="domain" description="Acetyl-CoA hydrolase/transferase C-terminal" evidence="4">
    <location>
        <begin position="283"/>
        <end position="434"/>
    </location>
</feature>
<gene>
    <name evidence="5" type="ORF">BHE75_01244</name>
</gene>
<dbReference type="Pfam" id="PF02550">
    <property type="entry name" value="AcetylCoA_hydro"/>
    <property type="match status" value="1"/>
</dbReference>
<accession>A0A1S1HFH4</accession>
<evidence type="ECO:0000259" key="4">
    <source>
        <dbReference type="Pfam" id="PF13336"/>
    </source>
</evidence>
<dbReference type="PANTHER" id="PTHR21432">
    <property type="entry name" value="ACETYL-COA HYDROLASE-RELATED"/>
    <property type="match status" value="1"/>
</dbReference>
<dbReference type="InterPro" id="IPR003702">
    <property type="entry name" value="ActCoA_hydro_N"/>
</dbReference>
<evidence type="ECO:0000259" key="3">
    <source>
        <dbReference type="Pfam" id="PF02550"/>
    </source>
</evidence>
<dbReference type="RefSeq" id="WP_070933120.1">
    <property type="nucleotide sequence ID" value="NZ_MIPT01000001.1"/>
</dbReference>
<dbReference type="Pfam" id="PF13336">
    <property type="entry name" value="AcetylCoA_hyd_C"/>
    <property type="match status" value="1"/>
</dbReference>
<feature type="domain" description="Acetyl-CoA hydrolase/transferase N-terminal" evidence="3">
    <location>
        <begin position="6"/>
        <end position="191"/>
    </location>
</feature>
<evidence type="ECO:0000313" key="6">
    <source>
        <dbReference type="Proteomes" id="UP000179467"/>
    </source>
</evidence>
<dbReference type="InterPro" id="IPR046433">
    <property type="entry name" value="ActCoA_hydro"/>
</dbReference>
<dbReference type="Proteomes" id="UP000179467">
    <property type="component" value="Unassembled WGS sequence"/>
</dbReference>
<dbReference type="SUPFAM" id="SSF100950">
    <property type="entry name" value="NagB/RpiA/CoA transferase-like"/>
    <property type="match status" value="2"/>
</dbReference>
<dbReference type="InterPro" id="IPR026888">
    <property type="entry name" value="AcetylCoA_hyd_C"/>
</dbReference>
<dbReference type="AlphaFoldDB" id="A0A1S1HFH4"/>
<dbReference type="PANTHER" id="PTHR21432:SF20">
    <property type="entry name" value="ACETYL-COA HYDROLASE"/>
    <property type="match status" value="1"/>
</dbReference>
<name>A0A1S1HFH4_9SPHN</name>
<evidence type="ECO:0000313" key="5">
    <source>
        <dbReference type="EMBL" id="OHT19260.1"/>
    </source>
</evidence>
<keyword evidence="2" id="KW-0808">Transferase</keyword>
<evidence type="ECO:0000256" key="1">
    <source>
        <dbReference type="ARBA" id="ARBA00009632"/>
    </source>
</evidence>